<feature type="domain" description="HAMP" evidence="12">
    <location>
        <begin position="212"/>
        <end position="264"/>
    </location>
</feature>
<keyword evidence="4 10" id="KW-0812">Transmembrane</keyword>
<evidence type="ECO:0000256" key="5">
    <source>
        <dbReference type="ARBA" id="ARBA00022989"/>
    </source>
</evidence>
<dbReference type="InterPro" id="IPR033480">
    <property type="entry name" value="sCache_2"/>
</dbReference>
<dbReference type="SMART" id="SM00304">
    <property type="entry name" value="HAMP"/>
    <property type="match status" value="3"/>
</dbReference>
<evidence type="ECO:0000256" key="7">
    <source>
        <dbReference type="ARBA" id="ARBA00029447"/>
    </source>
</evidence>
<evidence type="ECO:0000256" key="10">
    <source>
        <dbReference type="SAM" id="Phobius"/>
    </source>
</evidence>
<dbReference type="PROSITE" id="PS50885">
    <property type="entry name" value="HAMP"/>
    <property type="match status" value="3"/>
</dbReference>
<dbReference type="PANTHER" id="PTHR43531">
    <property type="entry name" value="PROTEIN ICFG"/>
    <property type="match status" value="1"/>
</dbReference>
<dbReference type="InterPro" id="IPR004089">
    <property type="entry name" value="MCPsignal_dom"/>
</dbReference>
<keyword evidence="14" id="KW-1185">Reference proteome</keyword>
<dbReference type="PANTHER" id="PTHR43531:SF11">
    <property type="entry name" value="METHYL-ACCEPTING CHEMOTAXIS PROTEIN 3"/>
    <property type="match status" value="1"/>
</dbReference>
<dbReference type="SMART" id="SM01049">
    <property type="entry name" value="Cache_2"/>
    <property type="match status" value="1"/>
</dbReference>
<comment type="subcellular location">
    <subcellularLocation>
        <location evidence="1">Cell membrane</location>
        <topology evidence="1">Multi-pass membrane protein</topology>
    </subcellularLocation>
</comment>
<keyword evidence="3" id="KW-0145">Chemotaxis</keyword>
<dbReference type="FunFam" id="1.10.287.950:FF:000001">
    <property type="entry name" value="Methyl-accepting chemotaxis sensory transducer"/>
    <property type="match status" value="1"/>
</dbReference>
<dbReference type="InterPro" id="IPR003660">
    <property type="entry name" value="HAMP_dom"/>
</dbReference>
<evidence type="ECO:0000259" key="12">
    <source>
        <dbReference type="PROSITE" id="PS50885"/>
    </source>
</evidence>
<evidence type="ECO:0000256" key="2">
    <source>
        <dbReference type="ARBA" id="ARBA00022475"/>
    </source>
</evidence>
<dbReference type="STRING" id="83767.SAMN05660652_03449"/>
<dbReference type="InterPro" id="IPR051310">
    <property type="entry name" value="MCP_chemotaxis"/>
</dbReference>
<keyword evidence="6 10" id="KW-0472">Membrane</keyword>
<evidence type="ECO:0000313" key="13">
    <source>
        <dbReference type="EMBL" id="SDI44892.1"/>
    </source>
</evidence>
<protein>
    <submittedName>
        <fullName evidence="13">Methyl-accepting chemotaxis protein</fullName>
    </submittedName>
</protein>
<dbReference type="GO" id="GO:0004888">
    <property type="term" value="F:transmembrane signaling receptor activity"/>
    <property type="evidence" value="ECO:0007669"/>
    <property type="project" value="TreeGrafter"/>
</dbReference>
<dbReference type="Pfam" id="PF18947">
    <property type="entry name" value="HAMP_2"/>
    <property type="match status" value="2"/>
</dbReference>
<dbReference type="EMBL" id="FNCY01000019">
    <property type="protein sequence ID" value="SDI44892.1"/>
    <property type="molecule type" value="Genomic_DNA"/>
</dbReference>
<feature type="domain" description="Methyl-accepting transducer" evidence="11">
    <location>
        <begin position="451"/>
        <end position="666"/>
    </location>
</feature>
<feature type="transmembrane region" description="Helical" evidence="10">
    <location>
        <begin position="190"/>
        <end position="210"/>
    </location>
</feature>
<dbReference type="Pfam" id="PF00672">
    <property type="entry name" value="HAMP"/>
    <property type="match status" value="1"/>
</dbReference>
<organism evidence="13 14">
    <name type="scientific">Propionivibrio dicarboxylicus</name>
    <dbReference type="NCBI Taxonomy" id="83767"/>
    <lineage>
        <taxon>Bacteria</taxon>
        <taxon>Pseudomonadati</taxon>
        <taxon>Pseudomonadota</taxon>
        <taxon>Betaproteobacteria</taxon>
        <taxon>Rhodocyclales</taxon>
        <taxon>Rhodocyclaceae</taxon>
        <taxon>Propionivibrio</taxon>
    </lineage>
</organism>
<keyword evidence="5 10" id="KW-1133">Transmembrane helix</keyword>
<accession>A0A1G8KNG8</accession>
<keyword evidence="8" id="KW-0807">Transducer</keyword>
<dbReference type="SUPFAM" id="SSF158472">
    <property type="entry name" value="HAMP domain-like"/>
    <property type="match status" value="1"/>
</dbReference>
<keyword evidence="9" id="KW-0175">Coiled coil</keyword>
<dbReference type="Gene3D" id="3.30.450.20">
    <property type="entry name" value="PAS domain"/>
    <property type="match status" value="1"/>
</dbReference>
<feature type="domain" description="HAMP" evidence="12">
    <location>
        <begin position="303"/>
        <end position="355"/>
    </location>
</feature>
<dbReference type="CDD" id="cd06225">
    <property type="entry name" value="HAMP"/>
    <property type="match status" value="3"/>
</dbReference>
<dbReference type="Pfam" id="PF17200">
    <property type="entry name" value="sCache_2"/>
    <property type="match status" value="1"/>
</dbReference>
<dbReference type="GO" id="GO:0005886">
    <property type="term" value="C:plasma membrane"/>
    <property type="evidence" value="ECO:0007669"/>
    <property type="project" value="UniProtKB-SubCell"/>
</dbReference>
<evidence type="ECO:0000256" key="3">
    <source>
        <dbReference type="ARBA" id="ARBA00022500"/>
    </source>
</evidence>
<gene>
    <name evidence="13" type="ORF">SAMN05660652_03449</name>
</gene>
<dbReference type="PROSITE" id="PS50111">
    <property type="entry name" value="CHEMOTAXIS_TRANSDUC_2"/>
    <property type="match status" value="1"/>
</dbReference>
<dbReference type="GO" id="GO:0006935">
    <property type="term" value="P:chemotaxis"/>
    <property type="evidence" value="ECO:0007669"/>
    <property type="project" value="UniProtKB-KW"/>
</dbReference>
<feature type="domain" description="HAMP" evidence="12">
    <location>
        <begin position="394"/>
        <end position="446"/>
    </location>
</feature>
<feature type="coiled-coil region" evidence="9">
    <location>
        <begin position="644"/>
        <end position="682"/>
    </location>
</feature>
<evidence type="ECO:0000256" key="4">
    <source>
        <dbReference type="ARBA" id="ARBA00022692"/>
    </source>
</evidence>
<evidence type="ECO:0000313" key="14">
    <source>
        <dbReference type="Proteomes" id="UP000198607"/>
    </source>
</evidence>
<dbReference type="GO" id="GO:0007165">
    <property type="term" value="P:signal transduction"/>
    <property type="evidence" value="ECO:0007669"/>
    <property type="project" value="UniProtKB-KW"/>
</dbReference>
<dbReference type="Gene3D" id="1.10.287.950">
    <property type="entry name" value="Methyl-accepting chemotaxis protein"/>
    <property type="match status" value="1"/>
</dbReference>
<keyword evidence="2" id="KW-1003">Cell membrane</keyword>
<proteinExistence type="inferred from homology"/>
<evidence type="ECO:0000256" key="6">
    <source>
        <dbReference type="ARBA" id="ARBA00023136"/>
    </source>
</evidence>
<dbReference type="SMART" id="SM00283">
    <property type="entry name" value="MA"/>
    <property type="match status" value="1"/>
</dbReference>
<evidence type="ECO:0000256" key="8">
    <source>
        <dbReference type="PROSITE-ProRule" id="PRU00284"/>
    </source>
</evidence>
<reference evidence="13 14" key="1">
    <citation type="submission" date="2016-10" db="EMBL/GenBank/DDBJ databases">
        <authorList>
            <person name="de Groot N.N."/>
        </authorList>
    </citation>
    <scope>NUCLEOTIDE SEQUENCE [LARGE SCALE GENOMIC DNA]</scope>
    <source>
        <strain evidence="13 14">DSM 5885</strain>
    </source>
</reference>
<feature type="transmembrane region" description="Helical" evidence="10">
    <location>
        <begin position="15"/>
        <end position="35"/>
    </location>
</feature>
<sequence length="717" mass="76414">MKWLRSFRVSTRTQVLSVLTALGLLLVCAVSLFAIRDSMLDDRKLRIKSLVEVGVGVMEHYHQLAVAGKMPEKEARETAIETLRVMRFENGNYLFGFDTQGVYYLLPPNRDFEGKNKLDMKDSNGKFLLKELIGVAMVGGGYVAYEFPKPDTQRVTPKLGYATLFKPWNLVLGTGIYIDDVDAAFQRSLLMMGSISLGLMVILSFLGWMISRSIARPLADVVTVSGRMAAGDFDFSLDTQAKDEAGDVFRAVMTVKSSVQAMIADANVLSSAAAAGKLDARADAAKHQGEFRSIVEGINNTMVAVAGPIDEVKRVMVAVEKGDLSQRSDTEYRGEFGTLMAAVKGMSATVRTLVDDANILSSSAQQGKLTVRADAAKHQGEFRAIIDGINATMDAVVAPIDEVREVMAAVEQGDLTRRVSGNYQGDFGGLQASVNNTVDRLSSIIAQVRASATELTSASSQVSATSQSLSQATSEQAASLEETTSAIEEMSASISQNTDNAKTTDGIARKASQDALSGGEAVKSTVEAMKSIAGKISIIDDIAYRTDLLALNAAIEAARAGEHGKGFAVVAAEVRKLAERSQVAAQEIGELATSSVDTAEQAGKLLETMLPSIRKTADLVREITAASEEQSTGTNQISHAMAQLNSVTQQNASASEELSATAEEMNAQAENLKDLMAQFTVASEVPAAGKAVAKAVQKVPARVAPTTADALKDFVKF</sequence>
<comment type="similarity">
    <text evidence="7">Belongs to the methyl-accepting chemotaxis (MCP) protein family.</text>
</comment>
<evidence type="ECO:0000256" key="9">
    <source>
        <dbReference type="SAM" id="Coils"/>
    </source>
</evidence>
<name>A0A1G8KNG8_9RHOO</name>
<evidence type="ECO:0000259" key="11">
    <source>
        <dbReference type="PROSITE" id="PS50111"/>
    </source>
</evidence>
<dbReference type="SUPFAM" id="SSF58104">
    <property type="entry name" value="Methyl-accepting chemotaxis protein (MCP) signaling domain"/>
    <property type="match status" value="1"/>
</dbReference>
<dbReference type="Proteomes" id="UP000198607">
    <property type="component" value="Unassembled WGS sequence"/>
</dbReference>
<dbReference type="OrthoDB" id="8555762at2"/>
<dbReference type="Gene3D" id="1.20.120.1530">
    <property type="match status" value="1"/>
</dbReference>
<dbReference type="Pfam" id="PF00015">
    <property type="entry name" value="MCPsignal"/>
    <property type="match status" value="1"/>
</dbReference>
<dbReference type="AlphaFoldDB" id="A0A1G8KNG8"/>
<dbReference type="RefSeq" id="WP_143009907.1">
    <property type="nucleotide sequence ID" value="NZ_FNCY01000019.1"/>
</dbReference>
<evidence type="ECO:0000256" key="1">
    <source>
        <dbReference type="ARBA" id="ARBA00004651"/>
    </source>
</evidence>